<dbReference type="EMBL" id="ML987204">
    <property type="protein sequence ID" value="KAF2243834.1"/>
    <property type="molecule type" value="Genomic_DNA"/>
</dbReference>
<organism evidence="3 4">
    <name type="scientific">Trematosphaeria pertusa</name>
    <dbReference type="NCBI Taxonomy" id="390896"/>
    <lineage>
        <taxon>Eukaryota</taxon>
        <taxon>Fungi</taxon>
        <taxon>Dikarya</taxon>
        <taxon>Ascomycota</taxon>
        <taxon>Pezizomycotina</taxon>
        <taxon>Dothideomycetes</taxon>
        <taxon>Pleosporomycetidae</taxon>
        <taxon>Pleosporales</taxon>
        <taxon>Massarineae</taxon>
        <taxon>Trematosphaeriaceae</taxon>
        <taxon>Trematosphaeria</taxon>
    </lineage>
</organism>
<name>A0A6A6I017_9PLEO</name>
<evidence type="ECO:0000313" key="3">
    <source>
        <dbReference type="EMBL" id="KAF2243834.1"/>
    </source>
</evidence>
<accession>A0A6A6I017</accession>
<evidence type="ECO:0000313" key="4">
    <source>
        <dbReference type="Proteomes" id="UP000800094"/>
    </source>
</evidence>
<evidence type="ECO:0000256" key="1">
    <source>
        <dbReference type="SAM" id="Phobius"/>
    </source>
</evidence>
<keyword evidence="1" id="KW-0812">Transmembrane</keyword>
<feature type="chain" id="PRO_5025575861" description="Carbohydrate-binding module family 19 domain-containing protein" evidence="2">
    <location>
        <begin position="20"/>
        <end position="221"/>
    </location>
</feature>
<gene>
    <name evidence="3" type="ORF">BU26DRAFT_109883</name>
</gene>
<keyword evidence="2" id="KW-0732">Signal</keyword>
<dbReference type="PANTHER" id="PTHR39599:SF1">
    <property type="entry name" value="GPI-ANCHORED PROTEIN (EUROFUNG)"/>
    <property type="match status" value="1"/>
</dbReference>
<evidence type="ECO:0000256" key="2">
    <source>
        <dbReference type="SAM" id="SignalP"/>
    </source>
</evidence>
<reference evidence="3" key="1">
    <citation type="journal article" date="2020" name="Stud. Mycol.">
        <title>101 Dothideomycetes genomes: a test case for predicting lifestyles and emergence of pathogens.</title>
        <authorList>
            <person name="Haridas S."/>
            <person name="Albert R."/>
            <person name="Binder M."/>
            <person name="Bloem J."/>
            <person name="Labutti K."/>
            <person name="Salamov A."/>
            <person name="Andreopoulos B."/>
            <person name="Baker S."/>
            <person name="Barry K."/>
            <person name="Bills G."/>
            <person name="Bluhm B."/>
            <person name="Cannon C."/>
            <person name="Castanera R."/>
            <person name="Culley D."/>
            <person name="Daum C."/>
            <person name="Ezra D."/>
            <person name="Gonzalez J."/>
            <person name="Henrissat B."/>
            <person name="Kuo A."/>
            <person name="Liang C."/>
            <person name="Lipzen A."/>
            <person name="Lutzoni F."/>
            <person name="Magnuson J."/>
            <person name="Mondo S."/>
            <person name="Nolan M."/>
            <person name="Ohm R."/>
            <person name="Pangilinan J."/>
            <person name="Park H.-J."/>
            <person name="Ramirez L."/>
            <person name="Alfaro M."/>
            <person name="Sun H."/>
            <person name="Tritt A."/>
            <person name="Yoshinaga Y."/>
            <person name="Zwiers L.-H."/>
            <person name="Turgeon B."/>
            <person name="Goodwin S."/>
            <person name="Spatafora J."/>
            <person name="Crous P."/>
            <person name="Grigoriev I."/>
        </authorList>
    </citation>
    <scope>NUCLEOTIDE SEQUENCE</scope>
    <source>
        <strain evidence="3">CBS 122368</strain>
    </source>
</reference>
<proteinExistence type="predicted"/>
<dbReference type="Proteomes" id="UP000800094">
    <property type="component" value="Unassembled WGS sequence"/>
</dbReference>
<feature type="signal peptide" evidence="2">
    <location>
        <begin position="1"/>
        <end position="19"/>
    </location>
</feature>
<protein>
    <recommendedName>
        <fullName evidence="5">Carbohydrate-binding module family 19 domain-containing protein</fullName>
    </recommendedName>
</protein>
<evidence type="ECO:0008006" key="5">
    <source>
        <dbReference type="Google" id="ProtNLM"/>
    </source>
</evidence>
<sequence length="221" mass="22817">MRLSRLLRVISFLPVVCVAEPKAQPEAEAEAEPQTYQNNAPVSGAIYIVNPDGQAVTAAGANMCPSYASLSCSNMGQPSWCCPSGYTCAAPADSNGMIGCCPSGSSCGGSVNVASVTTVTVYGAQQTSVVYVQPAPTTVVVYNNPTTVAVYNNPTVQAVGGFCQTLTMVGAGVPTTRQGECGTILIVPPSEGITNYRVVGYGMGGALILLHLAIGRMFHWI</sequence>
<dbReference type="AlphaFoldDB" id="A0A6A6I017"/>
<dbReference type="RefSeq" id="XP_033678838.1">
    <property type="nucleotide sequence ID" value="XM_033819386.1"/>
</dbReference>
<keyword evidence="1" id="KW-0472">Membrane</keyword>
<feature type="transmembrane region" description="Helical" evidence="1">
    <location>
        <begin position="198"/>
        <end position="218"/>
    </location>
</feature>
<keyword evidence="4" id="KW-1185">Reference proteome</keyword>
<keyword evidence="1" id="KW-1133">Transmembrane helix</keyword>
<dbReference type="OrthoDB" id="2426396at2759"/>
<dbReference type="GeneID" id="54572716"/>
<dbReference type="PANTHER" id="PTHR39599">
    <property type="entry name" value="GPI-ANCHORED PROTEIN (EUROFUNG)-RELATED-RELATED"/>
    <property type="match status" value="1"/>
</dbReference>